<accession>A0A7D5Z2F2</accession>
<gene>
    <name evidence="2" type="ORF">G6M90_00g021530</name>
</gene>
<dbReference type="AlphaFoldDB" id="A0A7D5Z2F2"/>
<sequence length="83" mass="8748">MASAARVSVSMHTLKILARIIAGLWASAGSTNPVVSQPGGDCDADPCLINDSPSENVDKIPERHRCSQGTVLESQQGDWTGLE</sequence>
<evidence type="ECO:0000313" key="3">
    <source>
        <dbReference type="Proteomes" id="UP000510686"/>
    </source>
</evidence>
<protein>
    <submittedName>
        <fullName evidence="2">Uncharacterized protein</fullName>
    </submittedName>
</protein>
<proteinExistence type="predicted"/>
<evidence type="ECO:0000256" key="1">
    <source>
        <dbReference type="SAM" id="SignalP"/>
    </source>
</evidence>
<evidence type="ECO:0000313" key="2">
    <source>
        <dbReference type="EMBL" id="QLI64669.1"/>
    </source>
</evidence>
<dbReference type="RefSeq" id="XP_065985812.1">
    <property type="nucleotide sequence ID" value="XM_066129876.1"/>
</dbReference>
<dbReference type="EMBL" id="CP058932">
    <property type="protein sequence ID" value="QLI64669.1"/>
    <property type="molecule type" value="Genomic_DNA"/>
</dbReference>
<feature type="chain" id="PRO_5028960755" evidence="1">
    <location>
        <begin position="37"/>
        <end position="83"/>
    </location>
</feature>
<dbReference type="GeneID" id="90967489"/>
<keyword evidence="3" id="KW-1185">Reference proteome</keyword>
<name>A0A7D5Z2F2_9HYPO</name>
<organism evidence="2 3">
    <name type="scientific">Metarhizium brunneum</name>
    <dbReference type="NCBI Taxonomy" id="500148"/>
    <lineage>
        <taxon>Eukaryota</taxon>
        <taxon>Fungi</taxon>
        <taxon>Dikarya</taxon>
        <taxon>Ascomycota</taxon>
        <taxon>Pezizomycotina</taxon>
        <taxon>Sordariomycetes</taxon>
        <taxon>Hypocreomycetidae</taxon>
        <taxon>Hypocreales</taxon>
        <taxon>Clavicipitaceae</taxon>
        <taxon>Metarhizium</taxon>
    </lineage>
</organism>
<keyword evidence="1" id="KW-0732">Signal</keyword>
<feature type="signal peptide" evidence="1">
    <location>
        <begin position="1"/>
        <end position="36"/>
    </location>
</feature>
<dbReference type="KEGG" id="mbrn:90967489"/>
<reference evidence="2 3" key="1">
    <citation type="submission" date="2020-07" db="EMBL/GenBank/DDBJ databases">
        <title>Telomere length de novo assembly of all 7 chromosomes of the fungus, Metarhizium brunneum, using a novel assembly pipeline.</title>
        <authorList>
            <person name="Saud z."/>
            <person name="Kortsinoglou A."/>
            <person name="Kouvelis V.N."/>
            <person name="Butt T.M."/>
        </authorList>
    </citation>
    <scope>NUCLEOTIDE SEQUENCE [LARGE SCALE GENOMIC DNA]</scope>
    <source>
        <strain evidence="2 3">4556</strain>
    </source>
</reference>
<dbReference type="Proteomes" id="UP000510686">
    <property type="component" value="Chromosome 1"/>
</dbReference>